<sequence>MAALSTALKIAKFMIRAVWFLILLAYLAVVAPFFLMPACFITFWGVLAFSYAFLPPEWTLALWQSASDLYAHSPLFKAATIMSFTLLCLPILAGWPGSPPVKSQRELDEEVQMSVMLSRQQNERRAKVSGPLGDLHEPAPSYWDF</sequence>
<evidence type="ECO:0000313" key="2">
    <source>
        <dbReference type="EMBL" id="MBB6165650.1"/>
    </source>
</evidence>
<keyword evidence="1" id="KW-0472">Membrane</keyword>
<dbReference type="EMBL" id="JACHEG010000010">
    <property type="protein sequence ID" value="MBB6165650.1"/>
    <property type="molecule type" value="Genomic_DNA"/>
</dbReference>
<feature type="transmembrane region" description="Helical" evidence="1">
    <location>
        <begin position="74"/>
        <end position="95"/>
    </location>
</feature>
<evidence type="ECO:0000313" key="3">
    <source>
        <dbReference type="Proteomes" id="UP000547879"/>
    </source>
</evidence>
<dbReference type="AlphaFoldDB" id="A0A7W9YBT9"/>
<dbReference type="RefSeq" id="WP_183997062.1">
    <property type="nucleotide sequence ID" value="NZ_BMHW01000011.1"/>
</dbReference>
<protein>
    <submittedName>
        <fullName evidence="2">Uncharacterized protein</fullName>
    </submittedName>
</protein>
<organism evidence="2 3">
    <name type="scientific">Rhizobium wenxiniae</name>
    <dbReference type="NCBI Taxonomy" id="1737357"/>
    <lineage>
        <taxon>Bacteria</taxon>
        <taxon>Pseudomonadati</taxon>
        <taxon>Pseudomonadota</taxon>
        <taxon>Alphaproteobacteria</taxon>
        <taxon>Hyphomicrobiales</taxon>
        <taxon>Rhizobiaceae</taxon>
        <taxon>Rhizobium/Agrobacterium group</taxon>
        <taxon>Rhizobium</taxon>
    </lineage>
</organism>
<proteinExistence type="predicted"/>
<dbReference type="Proteomes" id="UP000547879">
    <property type="component" value="Unassembled WGS sequence"/>
</dbReference>
<evidence type="ECO:0000256" key="1">
    <source>
        <dbReference type="SAM" id="Phobius"/>
    </source>
</evidence>
<gene>
    <name evidence="2" type="ORF">HNQ72_005498</name>
</gene>
<feature type="transmembrane region" description="Helical" evidence="1">
    <location>
        <begin position="21"/>
        <end position="54"/>
    </location>
</feature>
<accession>A0A7W9YBT9</accession>
<reference evidence="2 3" key="1">
    <citation type="submission" date="2020-08" db="EMBL/GenBank/DDBJ databases">
        <title>Genomic Encyclopedia of Type Strains, Phase IV (KMG-IV): sequencing the most valuable type-strain genomes for metagenomic binning, comparative biology and taxonomic classification.</title>
        <authorList>
            <person name="Goeker M."/>
        </authorList>
    </citation>
    <scope>NUCLEOTIDE SEQUENCE [LARGE SCALE GENOMIC DNA]</scope>
    <source>
        <strain evidence="2 3">DSM 100734</strain>
    </source>
</reference>
<keyword evidence="3" id="KW-1185">Reference proteome</keyword>
<comment type="caution">
    <text evidence="2">The sequence shown here is derived from an EMBL/GenBank/DDBJ whole genome shotgun (WGS) entry which is preliminary data.</text>
</comment>
<keyword evidence="1" id="KW-1133">Transmembrane helix</keyword>
<name>A0A7W9YBT9_9HYPH</name>
<keyword evidence="1" id="KW-0812">Transmembrane</keyword>